<dbReference type="InterPro" id="IPR020843">
    <property type="entry name" value="ER"/>
</dbReference>
<evidence type="ECO:0000256" key="4">
    <source>
        <dbReference type="ARBA" id="ARBA00022833"/>
    </source>
</evidence>
<keyword evidence="5" id="KW-0560">Oxidoreductase</keyword>
<dbReference type="Gene3D" id="3.90.180.10">
    <property type="entry name" value="Medium-chain alcohol dehydrogenases, catalytic domain"/>
    <property type="match status" value="1"/>
</dbReference>
<evidence type="ECO:0000313" key="8">
    <source>
        <dbReference type="Proteomes" id="UP000050430"/>
    </source>
</evidence>
<dbReference type="AlphaFoldDB" id="A0A0P6WUS6"/>
<evidence type="ECO:0000256" key="3">
    <source>
        <dbReference type="ARBA" id="ARBA00022723"/>
    </source>
</evidence>
<dbReference type="EMBL" id="LGCK01000004">
    <property type="protein sequence ID" value="KPL74011.1"/>
    <property type="molecule type" value="Genomic_DNA"/>
</dbReference>
<sequence length="332" mass="35732">MKTIRIVSTGNLQQFEEPIPAPRGNESLLQVKSVGICGSDLHWFTNGGTGGNARLDRPLVLGHEFSGVTEDGKRVAVNPAIPCGTCEQCRNGHPNICPHVIFAGHAGQDGALREWMTWDTTRLHELPESISHDEGTLLEPLGIALHALDLAHVKIGMTVGVFGCGPIGLLIIQLARLAGTRQIIATDPLPHRVEAALKFGADRAFQVHSTTCIDELFDATGGRGVDAAFDASGEADAVNTAFHLAVPGGKVMLVGIPEDDHTEFNASLARRKGLTIKMVRRMKDSYPRAIELVASKKVDVASLVTHRFPLDQSNQAFQLASRREGLKIIISV</sequence>
<dbReference type="Proteomes" id="UP000050430">
    <property type="component" value="Unassembled WGS sequence"/>
</dbReference>
<evidence type="ECO:0000259" key="6">
    <source>
        <dbReference type="SMART" id="SM00829"/>
    </source>
</evidence>
<dbReference type="Pfam" id="PF00107">
    <property type="entry name" value="ADH_zinc_N"/>
    <property type="match status" value="1"/>
</dbReference>
<dbReference type="SUPFAM" id="SSF50129">
    <property type="entry name" value="GroES-like"/>
    <property type="match status" value="1"/>
</dbReference>
<keyword evidence="8" id="KW-1185">Reference proteome</keyword>
<keyword evidence="3" id="KW-0479">Metal-binding</keyword>
<evidence type="ECO:0000256" key="1">
    <source>
        <dbReference type="ARBA" id="ARBA00001947"/>
    </source>
</evidence>
<dbReference type="InterPro" id="IPR013154">
    <property type="entry name" value="ADH-like_N"/>
</dbReference>
<dbReference type="STRING" id="229920.ADM99_01885"/>
<feature type="domain" description="Enoyl reductase (ER)" evidence="6">
    <location>
        <begin position="8"/>
        <end position="330"/>
    </location>
</feature>
<comment type="similarity">
    <text evidence="2">Belongs to the zinc-containing alcohol dehydrogenase family.</text>
</comment>
<dbReference type="SUPFAM" id="SSF51735">
    <property type="entry name" value="NAD(P)-binding Rossmann-fold domains"/>
    <property type="match status" value="1"/>
</dbReference>
<organism evidence="7 8">
    <name type="scientific">Leptolinea tardivitalis</name>
    <dbReference type="NCBI Taxonomy" id="229920"/>
    <lineage>
        <taxon>Bacteria</taxon>
        <taxon>Bacillati</taxon>
        <taxon>Chloroflexota</taxon>
        <taxon>Anaerolineae</taxon>
        <taxon>Anaerolineales</taxon>
        <taxon>Anaerolineaceae</taxon>
        <taxon>Leptolinea</taxon>
    </lineage>
</organism>
<dbReference type="InterPro" id="IPR011032">
    <property type="entry name" value="GroES-like_sf"/>
</dbReference>
<evidence type="ECO:0000256" key="5">
    <source>
        <dbReference type="ARBA" id="ARBA00023002"/>
    </source>
</evidence>
<dbReference type="GO" id="GO:0016491">
    <property type="term" value="F:oxidoreductase activity"/>
    <property type="evidence" value="ECO:0007669"/>
    <property type="project" value="UniProtKB-KW"/>
</dbReference>
<dbReference type="Gene3D" id="3.40.50.720">
    <property type="entry name" value="NAD(P)-binding Rossmann-like Domain"/>
    <property type="match status" value="1"/>
</dbReference>
<protein>
    <recommendedName>
        <fullName evidence="6">Enoyl reductase (ER) domain-containing protein</fullName>
    </recommendedName>
</protein>
<reference evidence="7 8" key="1">
    <citation type="submission" date="2015-07" db="EMBL/GenBank/DDBJ databases">
        <title>Genome sequence of Leptolinea tardivitalis DSM 16556.</title>
        <authorList>
            <person name="Hemp J."/>
            <person name="Ward L.M."/>
            <person name="Pace L.A."/>
            <person name="Fischer W.W."/>
        </authorList>
    </citation>
    <scope>NUCLEOTIDE SEQUENCE [LARGE SCALE GENOMIC DNA]</scope>
    <source>
        <strain evidence="7 8">YMTK-2</strain>
    </source>
</reference>
<dbReference type="PANTHER" id="PTHR43161">
    <property type="entry name" value="SORBITOL DEHYDROGENASE"/>
    <property type="match status" value="1"/>
</dbReference>
<gene>
    <name evidence="7" type="ORF">ADM99_01885</name>
</gene>
<dbReference type="RefSeq" id="WP_081420007.1">
    <property type="nucleotide sequence ID" value="NZ_BBYA01000012.1"/>
</dbReference>
<evidence type="ECO:0000313" key="7">
    <source>
        <dbReference type="EMBL" id="KPL74011.1"/>
    </source>
</evidence>
<dbReference type="InterPro" id="IPR036291">
    <property type="entry name" value="NAD(P)-bd_dom_sf"/>
</dbReference>
<dbReference type="InterPro" id="IPR013149">
    <property type="entry name" value="ADH-like_C"/>
</dbReference>
<dbReference type="PANTHER" id="PTHR43161:SF9">
    <property type="entry name" value="SORBITOL DEHYDROGENASE"/>
    <property type="match status" value="1"/>
</dbReference>
<keyword evidence="4" id="KW-0862">Zinc</keyword>
<accession>A0A0P6WUS6</accession>
<dbReference type="Pfam" id="PF08240">
    <property type="entry name" value="ADH_N"/>
    <property type="match status" value="1"/>
</dbReference>
<comment type="cofactor">
    <cofactor evidence="1">
        <name>Zn(2+)</name>
        <dbReference type="ChEBI" id="CHEBI:29105"/>
    </cofactor>
</comment>
<dbReference type="PATRIC" id="fig|229920.5.peg.3293"/>
<evidence type="ECO:0000256" key="2">
    <source>
        <dbReference type="ARBA" id="ARBA00008072"/>
    </source>
</evidence>
<proteinExistence type="inferred from homology"/>
<dbReference type="GO" id="GO:0046872">
    <property type="term" value="F:metal ion binding"/>
    <property type="evidence" value="ECO:0007669"/>
    <property type="project" value="UniProtKB-KW"/>
</dbReference>
<comment type="caution">
    <text evidence="7">The sequence shown here is derived from an EMBL/GenBank/DDBJ whole genome shotgun (WGS) entry which is preliminary data.</text>
</comment>
<dbReference type="SMART" id="SM00829">
    <property type="entry name" value="PKS_ER"/>
    <property type="match status" value="1"/>
</dbReference>
<dbReference type="OrthoDB" id="9765861at2"/>
<name>A0A0P6WUS6_9CHLR</name>